<evidence type="ECO:0000313" key="2">
    <source>
        <dbReference type="EMBL" id="EER46133.1"/>
    </source>
</evidence>
<evidence type="ECO:0008006" key="4">
    <source>
        <dbReference type="Google" id="ProtNLM"/>
    </source>
</evidence>
<gene>
    <name evidence="2" type="ORF">AM305_00915</name>
</gene>
<comment type="caution">
    <text evidence="2">The sequence shown here is derived from an EMBL/GenBank/DDBJ whole genome shotgun (WGS) entry which is preliminary data.</text>
</comment>
<dbReference type="eggNOG" id="ENOG5031K0V">
    <property type="taxonomic scope" value="Bacteria"/>
</dbReference>
<accession>C5S4P4</accession>
<feature type="coiled-coil region" evidence="1">
    <location>
        <begin position="27"/>
        <end position="61"/>
    </location>
</feature>
<name>C5S4P4_9PAST</name>
<evidence type="ECO:0000313" key="3">
    <source>
        <dbReference type="Proteomes" id="UP000005532"/>
    </source>
</evidence>
<dbReference type="EMBL" id="ACQL01000153">
    <property type="protein sequence ID" value="EER46133.1"/>
    <property type="molecule type" value="Genomic_DNA"/>
</dbReference>
<sequence>MIVEKIIPLALLAGSLASFVGYKSWQVAKARKENEKLNEQNHQLQTEKAVAEAQVKNYEVRKKYEENISRSSRDSILDQLQQNGDLRGDE</sequence>
<keyword evidence="1" id="KW-0175">Coiled coil</keyword>
<dbReference type="RefSeq" id="WP_005825924.1">
    <property type="nucleotide sequence ID" value="NZ_ACQL01000153.1"/>
</dbReference>
<organism evidence="2 3">
    <name type="scientific">Actinobacillus minor NM305</name>
    <dbReference type="NCBI Taxonomy" id="637911"/>
    <lineage>
        <taxon>Bacteria</taxon>
        <taxon>Pseudomonadati</taxon>
        <taxon>Pseudomonadota</taxon>
        <taxon>Gammaproteobacteria</taxon>
        <taxon>Pasteurellales</taxon>
        <taxon>Pasteurellaceae</taxon>
        <taxon>Actinobacillus</taxon>
    </lineage>
</organism>
<dbReference type="Proteomes" id="UP000005532">
    <property type="component" value="Unassembled WGS sequence"/>
</dbReference>
<evidence type="ECO:0000256" key="1">
    <source>
        <dbReference type="SAM" id="Coils"/>
    </source>
</evidence>
<proteinExistence type="predicted"/>
<dbReference type="InterPro" id="IPR020274">
    <property type="entry name" value="Uncharacterised_HI1496"/>
</dbReference>
<dbReference type="AlphaFoldDB" id="C5S4P4"/>
<dbReference type="Pfam" id="PF10883">
    <property type="entry name" value="DUF2681"/>
    <property type="match status" value="1"/>
</dbReference>
<protein>
    <recommendedName>
        <fullName evidence="4">DUF2681 domain-containing protein</fullName>
    </recommendedName>
</protein>
<reference evidence="2 3" key="1">
    <citation type="journal article" date="2010" name="Vet. Microbiol.">
        <title>Production of haemolysins by strains of the Actinobacillus minor/porcitonsillarum complex.</title>
        <authorList>
            <person name="Arya G."/>
            <person name="Niven D.F."/>
        </authorList>
    </citation>
    <scope>NUCLEOTIDE SEQUENCE [LARGE SCALE GENOMIC DNA]</scope>
    <source>
        <strain evidence="2 3">NM305</strain>
    </source>
</reference>